<dbReference type="KEGG" id="rci:RCIX1451"/>
<dbReference type="EMBL" id="AM114193">
    <property type="protein sequence ID" value="CAJ36716.1"/>
    <property type="molecule type" value="Genomic_DNA"/>
</dbReference>
<dbReference type="SUPFAM" id="SSF81301">
    <property type="entry name" value="Nucleotidyltransferase"/>
    <property type="match status" value="1"/>
</dbReference>
<keyword evidence="3" id="KW-1185">Reference proteome</keyword>
<dbReference type="Pfam" id="PF01909">
    <property type="entry name" value="NTP_transf_2"/>
    <property type="match status" value="1"/>
</dbReference>
<gene>
    <name evidence="2" type="ORF">RCIX1451</name>
</gene>
<dbReference type="PANTHER" id="PTHR43449">
    <property type="entry name" value="NUCLEOTIDYLTRANSFERASE"/>
    <property type="match status" value="1"/>
</dbReference>
<organism evidence="2 3">
    <name type="scientific">Methanocella arvoryzae (strain DSM 22066 / NBRC 105507 / MRE50)</name>
    <dbReference type="NCBI Taxonomy" id="351160"/>
    <lineage>
        <taxon>Archaea</taxon>
        <taxon>Methanobacteriati</taxon>
        <taxon>Methanobacteriota</taxon>
        <taxon>Stenosarchaea group</taxon>
        <taxon>Methanomicrobia</taxon>
        <taxon>Methanocellales</taxon>
        <taxon>Methanocellaceae</taxon>
        <taxon>Methanocella</taxon>
    </lineage>
</organism>
<dbReference type="InterPro" id="IPR002934">
    <property type="entry name" value="Polymerase_NTP_transf_dom"/>
</dbReference>
<dbReference type="Gene3D" id="3.30.460.10">
    <property type="entry name" value="Beta Polymerase, domain 2"/>
    <property type="match status" value="1"/>
</dbReference>
<dbReference type="eggNOG" id="arCOG01195">
    <property type="taxonomic scope" value="Archaea"/>
</dbReference>
<name>Q0W4H7_METAR</name>
<proteinExistence type="predicted"/>
<evidence type="ECO:0000313" key="3">
    <source>
        <dbReference type="Proteomes" id="UP000000663"/>
    </source>
</evidence>
<evidence type="ECO:0000259" key="1">
    <source>
        <dbReference type="Pfam" id="PF01909"/>
    </source>
</evidence>
<evidence type="ECO:0000313" key="2">
    <source>
        <dbReference type="EMBL" id="CAJ36716.1"/>
    </source>
</evidence>
<dbReference type="CDD" id="cd05403">
    <property type="entry name" value="NT_KNTase_like"/>
    <property type="match status" value="1"/>
</dbReference>
<feature type="domain" description="Polymerase nucleotidyl transferase" evidence="1">
    <location>
        <begin position="4"/>
        <end position="83"/>
    </location>
</feature>
<dbReference type="InterPro" id="IPR043519">
    <property type="entry name" value="NT_sf"/>
</dbReference>
<accession>Q0W4H7</accession>
<protein>
    <submittedName>
        <fullName evidence="2">Predicted nucleotidyltransferase</fullName>
    </submittedName>
</protein>
<dbReference type="AlphaFoldDB" id="Q0W4H7"/>
<sequence>MAAVADKYDPEKIILFGSRARGDHLVDSDVDILIVSSKFEGMNWLKRIMDVSLLWTGLVTLEPICYTPAEFEDKKKLIGIVNEAIREGVELKA</sequence>
<dbReference type="Proteomes" id="UP000000663">
    <property type="component" value="Chromosome"/>
</dbReference>
<dbReference type="STRING" id="351160.RCIX1451"/>
<dbReference type="PANTHER" id="PTHR43449:SF1">
    <property type="entry name" value="POLYMERASE BETA NUCLEOTIDYLTRANSFERASE DOMAIN-CONTAINING PROTEIN"/>
    <property type="match status" value="1"/>
</dbReference>
<reference evidence="2 3" key="1">
    <citation type="journal article" date="2006" name="Science">
        <title>Genome of rice cluster I archaea -- the key methane producers in the rice rhizosphere.</title>
        <authorList>
            <person name="Erkel C."/>
            <person name="Kube M."/>
            <person name="Reinhardt R."/>
            <person name="Liesack W."/>
        </authorList>
    </citation>
    <scope>NUCLEOTIDE SEQUENCE [LARGE SCALE GENOMIC DNA]</scope>
    <source>
        <strain evidence="3">DSM 22066 / NBRC 105507 / MRE50</strain>
    </source>
</reference>
<dbReference type="GO" id="GO:0016779">
    <property type="term" value="F:nucleotidyltransferase activity"/>
    <property type="evidence" value="ECO:0007669"/>
    <property type="project" value="InterPro"/>
</dbReference>